<protein>
    <submittedName>
        <fullName evidence="1">Uncharacterized protein</fullName>
    </submittedName>
</protein>
<evidence type="ECO:0000313" key="1">
    <source>
        <dbReference type="EMBL" id="CAK5283981.1"/>
    </source>
</evidence>
<gene>
    <name evidence="1" type="ORF">MYCIT1_LOCUS36927</name>
</gene>
<dbReference type="AlphaFoldDB" id="A0AAD2HZ73"/>
<keyword evidence="2" id="KW-1185">Reference proteome</keyword>
<sequence length="245" mass="27340">ASGDTGRRRLFLQPENSRVHRGVEGMHRERDAAELERDVHFMRAGHEPDLADVRVVHELGALEAAVYPAGDRAAVETVRKQNMQLRNRRIPDARRDLGQREAGVDDDRRLLFVGSGLDHRLVRDGLPVGAQEPIRIEQNLEMLVRAVADGDIGDRELGLARDVRVARQDLSDGEVAREHLRRVVQAPEGERDVVGRRRVLNEDVVEDGDALVGGRKGLEDDRARAWAEPDQSLAGGVVGIRRDHD</sequence>
<feature type="non-terminal residue" evidence="1">
    <location>
        <position position="1"/>
    </location>
</feature>
<comment type="caution">
    <text evidence="1">The sequence shown here is derived from an EMBL/GenBank/DDBJ whole genome shotgun (WGS) entry which is preliminary data.</text>
</comment>
<organism evidence="1 2">
    <name type="scientific">Mycena citricolor</name>
    <dbReference type="NCBI Taxonomy" id="2018698"/>
    <lineage>
        <taxon>Eukaryota</taxon>
        <taxon>Fungi</taxon>
        <taxon>Dikarya</taxon>
        <taxon>Basidiomycota</taxon>
        <taxon>Agaricomycotina</taxon>
        <taxon>Agaricomycetes</taxon>
        <taxon>Agaricomycetidae</taxon>
        <taxon>Agaricales</taxon>
        <taxon>Marasmiineae</taxon>
        <taxon>Mycenaceae</taxon>
        <taxon>Mycena</taxon>
    </lineage>
</organism>
<reference evidence="1" key="1">
    <citation type="submission" date="2023-11" db="EMBL/GenBank/DDBJ databases">
        <authorList>
            <person name="De Vega J J."/>
            <person name="De Vega J J."/>
        </authorList>
    </citation>
    <scope>NUCLEOTIDE SEQUENCE</scope>
</reference>
<accession>A0AAD2HZ73</accession>
<dbReference type="Proteomes" id="UP001295794">
    <property type="component" value="Unassembled WGS sequence"/>
</dbReference>
<dbReference type="EMBL" id="CAVNYO010000478">
    <property type="protein sequence ID" value="CAK5283981.1"/>
    <property type="molecule type" value="Genomic_DNA"/>
</dbReference>
<name>A0AAD2HZ73_9AGAR</name>
<evidence type="ECO:0000313" key="2">
    <source>
        <dbReference type="Proteomes" id="UP001295794"/>
    </source>
</evidence>
<proteinExistence type="predicted"/>